<keyword evidence="6" id="KW-0406">Ion transport</keyword>
<dbReference type="PANTHER" id="PTHR30069">
    <property type="entry name" value="TONB-DEPENDENT OUTER MEMBRANE RECEPTOR"/>
    <property type="match status" value="1"/>
</dbReference>
<dbReference type="AlphaFoldDB" id="A0A4Q2UIE3"/>
<keyword evidence="3 10" id="KW-1134">Transmembrane beta strand</keyword>
<keyword evidence="7 11" id="KW-0798">TonB box</keyword>
<evidence type="ECO:0000256" key="1">
    <source>
        <dbReference type="ARBA" id="ARBA00004571"/>
    </source>
</evidence>
<protein>
    <submittedName>
        <fullName evidence="15">TonB-dependent receptor</fullName>
    </submittedName>
</protein>
<comment type="caution">
    <text evidence="15">The sequence shown here is derived from an EMBL/GenBank/DDBJ whole genome shotgun (WGS) entry which is preliminary data.</text>
</comment>
<dbReference type="InterPro" id="IPR036942">
    <property type="entry name" value="Beta-barrel_TonB_sf"/>
</dbReference>
<keyword evidence="8 10" id="KW-0472">Membrane</keyword>
<keyword evidence="5 12" id="KW-0732">Signal</keyword>
<dbReference type="GO" id="GO:0006811">
    <property type="term" value="P:monoatomic ion transport"/>
    <property type="evidence" value="ECO:0007669"/>
    <property type="project" value="UniProtKB-KW"/>
</dbReference>
<dbReference type="CDD" id="cd01347">
    <property type="entry name" value="ligand_gated_channel"/>
    <property type="match status" value="1"/>
</dbReference>
<name>A0A4Q2UIE3_9BACT</name>
<dbReference type="Proteomes" id="UP000290407">
    <property type="component" value="Unassembled WGS sequence"/>
</dbReference>
<evidence type="ECO:0000313" key="15">
    <source>
        <dbReference type="EMBL" id="RYC67285.1"/>
    </source>
</evidence>
<keyword evidence="16" id="KW-1185">Reference proteome</keyword>
<evidence type="ECO:0000313" key="16">
    <source>
        <dbReference type="Proteomes" id="UP000290407"/>
    </source>
</evidence>
<feature type="domain" description="TonB-dependent receptor plug" evidence="14">
    <location>
        <begin position="50"/>
        <end position="159"/>
    </location>
</feature>
<dbReference type="Gene3D" id="2.170.130.10">
    <property type="entry name" value="TonB-dependent receptor, plug domain"/>
    <property type="match status" value="1"/>
</dbReference>
<evidence type="ECO:0000256" key="2">
    <source>
        <dbReference type="ARBA" id="ARBA00022448"/>
    </source>
</evidence>
<dbReference type="PROSITE" id="PS52016">
    <property type="entry name" value="TONB_DEPENDENT_REC_3"/>
    <property type="match status" value="1"/>
</dbReference>
<organism evidence="15 16">
    <name type="scientific">Spirosoma sordidisoli</name>
    <dbReference type="NCBI Taxonomy" id="2502893"/>
    <lineage>
        <taxon>Bacteria</taxon>
        <taxon>Pseudomonadati</taxon>
        <taxon>Bacteroidota</taxon>
        <taxon>Cytophagia</taxon>
        <taxon>Cytophagales</taxon>
        <taxon>Cytophagaceae</taxon>
        <taxon>Spirosoma</taxon>
    </lineage>
</organism>
<comment type="similarity">
    <text evidence="10 11">Belongs to the TonB-dependent receptor family.</text>
</comment>
<proteinExistence type="inferred from homology"/>
<feature type="signal peptide" evidence="12">
    <location>
        <begin position="1"/>
        <end position="22"/>
    </location>
</feature>
<evidence type="ECO:0000256" key="7">
    <source>
        <dbReference type="ARBA" id="ARBA00023077"/>
    </source>
</evidence>
<dbReference type="Gene3D" id="2.40.170.20">
    <property type="entry name" value="TonB-dependent receptor, beta-barrel domain"/>
    <property type="match status" value="1"/>
</dbReference>
<evidence type="ECO:0000259" key="13">
    <source>
        <dbReference type="Pfam" id="PF00593"/>
    </source>
</evidence>
<evidence type="ECO:0000256" key="5">
    <source>
        <dbReference type="ARBA" id="ARBA00022729"/>
    </source>
</evidence>
<feature type="chain" id="PRO_5020505673" evidence="12">
    <location>
        <begin position="23"/>
        <end position="666"/>
    </location>
</feature>
<gene>
    <name evidence="15" type="ORF">EQG79_24520</name>
</gene>
<evidence type="ECO:0000256" key="8">
    <source>
        <dbReference type="ARBA" id="ARBA00023136"/>
    </source>
</evidence>
<dbReference type="RefSeq" id="WP_129605128.1">
    <property type="nucleotide sequence ID" value="NZ_SBLB01000008.1"/>
</dbReference>
<evidence type="ECO:0000256" key="3">
    <source>
        <dbReference type="ARBA" id="ARBA00022452"/>
    </source>
</evidence>
<dbReference type="InterPro" id="IPR012910">
    <property type="entry name" value="Plug_dom"/>
</dbReference>
<dbReference type="InterPro" id="IPR039426">
    <property type="entry name" value="TonB-dep_rcpt-like"/>
</dbReference>
<keyword evidence="2 10" id="KW-0813">Transport</keyword>
<dbReference type="GO" id="GO:0009279">
    <property type="term" value="C:cell outer membrane"/>
    <property type="evidence" value="ECO:0007669"/>
    <property type="project" value="UniProtKB-SubCell"/>
</dbReference>
<dbReference type="PANTHER" id="PTHR30069:SF53">
    <property type="entry name" value="COLICIN I RECEPTOR-RELATED"/>
    <property type="match status" value="1"/>
</dbReference>
<feature type="domain" description="TonB-dependent receptor-like beta-barrel" evidence="13">
    <location>
        <begin position="275"/>
        <end position="639"/>
    </location>
</feature>
<evidence type="ECO:0000256" key="4">
    <source>
        <dbReference type="ARBA" id="ARBA00022692"/>
    </source>
</evidence>
<evidence type="ECO:0000256" key="10">
    <source>
        <dbReference type="PROSITE-ProRule" id="PRU01360"/>
    </source>
</evidence>
<evidence type="ECO:0000256" key="11">
    <source>
        <dbReference type="RuleBase" id="RU003357"/>
    </source>
</evidence>
<dbReference type="InterPro" id="IPR000531">
    <property type="entry name" value="Beta-barrel_TonB"/>
</dbReference>
<accession>A0A4Q2UIE3</accession>
<sequence>MMSKFTTLMSAVWAASALPALAQDNPTPPLARALQLDAVTVSANRIGQKLSQTGKVVTVLPDSVLQRYATQSVSELLTRQAGLQIVGANGPLGTNPDIYLRGASAGNTLILLDGIPVYDPSGTANTFDLNLLTVGECERIEILRGAQSTLYGADAVAGVISISTRQASTEANARKPLGVTASLNYGTYQTFRGTLGLTGQTDKLSYAVQYTRLSSAGFSAATDRTGQQAFDPDGYRQNAVLANLSWQVSPRLSWKLHGITTAYSADLDAGAFADEKDFTYRNQFKQLATGFDYRHNHGRLTVNYGLSDSRRTYRNDSTAIEPNASERYSEQAYGGLAHFAEAYHTLTVGRWGELLTGADYRFSNTDQTYRSISSFGLYEAPPIGADTARIGQLGLYATAILTPYRGLSVELGGRYNRNSLYGNVFTYSINPSYLLADRVKVFINASSGFRAPTLYQLFSPYGNKALRPERSRSTEVGLQLFSKSRNAWVRAVYFDRQIQQAIFFESLNTAPFGRYINFDRQHDRGWEFEAQTQLSRLSVTGNLTLLTGAVTTRAAGRDTTYNNLFRRPRTQLNISLGYQLTPRLFVSVAGRSVGARTDRFYNDETFRTDNVTLAAYTTIDLYAEGRLTPHLRLYADVRNSLNTTYFDIYGYNTRGRNANAGIRFTW</sequence>
<evidence type="ECO:0000256" key="9">
    <source>
        <dbReference type="ARBA" id="ARBA00023237"/>
    </source>
</evidence>
<keyword evidence="4 10" id="KW-0812">Transmembrane</keyword>
<dbReference type="EMBL" id="SBLB01000008">
    <property type="protein sequence ID" value="RYC67285.1"/>
    <property type="molecule type" value="Genomic_DNA"/>
</dbReference>
<dbReference type="Pfam" id="PF07715">
    <property type="entry name" value="Plug"/>
    <property type="match status" value="1"/>
</dbReference>
<evidence type="ECO:0000256" key="12">
    <source>
        <dbReference type="SAM" id="SignalP"/>
    </source>
</evidence>
<dbReference type="InterPro" id="IPR037066">
    <property type="entry name" value="Plug_dom_sf"/>
</dbReference>
<dbReference type="GO" id="GO:0015889">
    <property type="term" value="P:cobalamin transport"/>
    <property type="evidence" value="ECO:0007669"/>
    <property type="project" value="TreeGrafter"/>
</dbReference>
<keyword evidence="15" id="KW-0675">Receptor</keyword>
<dbReference type="Pfam" id="PF00593">
    <property type="entry name" value="TonB_dep_Rec_b-barrel"/>
    <property type="match status" value="1"/>
</dbReference>
<reference evidence="15 16" key="1">
    <citation type="submission" date="2019-01" db="EMBL/GenBank/DDBJ databases">
        <title>Spirosoma flava sp. nov., a propanil-degrading bacterium isolated from herbicide-contaminated soil.</title>
        <authorList>
            <person name="Zhang L."/>
            <person name="Jiang J.-D."/>
        </authorList>
    </citation>
    <scope>NUCLEOTIDE SEQUENCE [LARGE SCALE GENOMIC DNA]</scope>
    <source>
        <strain evidence="15 16">TY50</strain>
    </source>
</reference>
<evidence type="ECO:0000259" key="14">
    <source>
        <dbReference type="Pfam" id="PF07715"/>
    </source>
</evidence>
<evidence type="ECO:0000256" key="6">
    <source>
        <dbReference type="ARBA" id="ARBA00023065"/>
    </source>
</evidence>
<dbReference type="SUPFAM" id="SSF56935">
    <property type="entry name" value="Porins"/>
    <property type="match status" value="1"/>
</dbReference>
<keyword evidence="9 10" id="KW-0998">Cell outer membrane</keyword>
<comment type="subcellular location">
    <subcellularLocation>
        <location evidence="1 10">Cell outer membrane</location>
        <topology evidence="1 10">Multi-pass membrane protein</topology>
    </subcellularLocation>
</comment>